<evidence type="ECO:0000259" key="19">
    <source>
        <dbReference type="PROSITE" id="PS51184"/>
    </source>
</evidence>
<dbReference type="Gene3D" id="3.30.40.10">
    <property type="entry name" value="Zinc/RING finger domain, C3HC4 (zinc finger)"/>
    <property type="match status" value="1"/>
</dbReference>
<keyword evidence="6" id="KW-0677">Repeat</keyword>
<dbReference type="Proteomes" id="UP000472260">
    <property type="component" value="Unassembled WGS sequence"/>
</dbReference>
<evidence type="ECO:0000259" key="20">
    <source>
        <dbReference type="PROSITE" id="PS51805"/>
    </source>
</evidence>
<dbReference type="Gene3D" id="2.60.120.650">
    <property type="entry name" value="Cupin"/>
    <property type="match status" value="1"/>
</dbReference>
<keyword evidence="9" id="KW-0156">Chromatin regulator</keyword>
<dbReference type="Pfam" id="PF18104">
    <property type="entry name" value="Tudor_2"/>
    <property type="match status" value="1"/>
</dbReference>
<feature type="region of interest" description="Disordered" evidence="17">
    <location>
        <begin position="342"/>
        <end position="435"/>
    </location>
</feature>
<evidence type="ECO:0000256" key="9">
    <source>
        <dbReference type="ARBA" id="ARBA00022853"/>
    </source>
</evidence>
<keyword evidence="13" id="KW-0805">Transcription regulation</keyword>
<dbReference type="SMART" id="SM00333">
    <property type="entry name" value="TUDOR"/>
    <property type="match status" value="1"/>
</dbReference>
<dbReference type="Pfam" id="PF02375">
    <property type="entry name" value="JmjN"/>
    <property type="match status" value="1"/>
</dbReference>
<dbReference type="GO" id="GO:0005634">
    <property type="term" value="C:nucleus"/>
    <property type="evidence" value="ECO:0007669"/>
    <property type="project" value="UniProtKB-SubCell"/>
</dbReference>
<evidence type="ECO:0000256" key="5">
    <source>
        <dbReference type="ARBA" id="ARBA00022723"/>
    </source>
</evidence>
<accession>A0A671KG53</accession>
<dbReference type="SUPFAM" id="SSF51197">
    <property type="entry name" value="Clavaminate synthase-like"/>
    <property type="match status" value="1"/>
</dbReference>
<keyword evidence="12" id="KW-0408">Iron</keyword>
<dbReference type="FunFam" id="2.60.120.650:FF:000048">
    <property type="entry name" value="Lysine-specific demethylase 4A"/>
    <property type="match status" value="1"/>
</dbReference>
<dbReference type="PANTHER" id="PTHR10694:SF104">
    <property type="entry name" value="LYSINE-SPECIFIC DEMETHYLASE 4C"/>
    <property type="match status" value="1"/>
</dbReference>
<evidence type="ECO:0000256" key="12">
    <source>
        <dbReference type="ARBA" id="ARBA00023004"/>
    </source>
</evidence>
<comment type="catalytic activity">
    <reaction evidence="16">
        <text>N(6),N(6),N(6)-trimethyl-L-lysyl(9)-[histone H3] + 2 2-oxoglutarate + 2 O2 = N(6)-methyl-L-lysyl(9)-[histone H3] + 2 formaldehyde + 2 succinate + 2 CO2</text>
        <dbReference type="Rhea" id="RHEA:60200"/>
        <dbReference type="Rhea" id="RHEA-COMP:15538"/>
        <dbReference type="Rhea" id="RHEA-COMP:15542"/>
        <dbReference type="ChEBI" id="CHEBI:15379"/>
        <dbReference type="ChEBI" id="CHEBI:16526"/>
        <dbReference type="ChEBI" id="CHEBI:16810"/>
        <dbReference type="ChEBI" id="CHEBI:16842"/>
        <dbReference type="ChEBI" id="CHEBI:30031"/>
        <dbReference type="ChEBI" id="CHEBI:61929"/>
        <dbReference type="ChEBI" id="CHEBI:61961"/>
        <dbReference type="EC" id="1.14.11.66"/>
    </reaction>
</comment>
<evidence type="ECO:0000256" key="13">
    <source>
        <dbReference type="ARBA" id="ARBA00023015"/>
    </source>
</evidence>
<dbReference type="PANTHER" id="PTHR10694">
    <property type="entry name" value="LYSINE-SPECIFIC DEMETHYLASE"/>
    <property type="match status" value="1"/>
</dbReference>
<feature type="compositionally biased region" description="Polar residues" evidence="17">
    <location>
        <begin position="411"/>
        <end position="435"/>
    </location>
</feature>
<evidence type="ECO:0000256" key="8">
    <source>
        <dbReference type="ARBA" id="ARBA00022833"/>
    </source>
</evidence>
<evidence type="ECO:0000256" key="7">
    <source>
        <dbReference type="ARBA" id="ARBA00022771"/>
    </source>
</evidence>
<name>A0A671KG53_9TELE</name>
<dbReference type="Gene3D" id="2.30.30.140">
    <property type="match status" value="1"/>
</dbReference>
<evidence type="ECO:0000256" key="3">
    <source>
        <dbReference type="ARBA" id="ARBA00009711"/>
    </source>
</evidence>
<dbReference type="CDD" id="cd20468">
    <property type="entry name" value="Tudor_JMJD2C_rpt2"/>
    <property type="match status" value="1"/>
</dbReference>
<keyword evidence="7" id="KW-0863">Zinc-finger</keyword>
<dbReference type="FunFam" id="3.30.40.10:FF:000029">
    <property type="entry name" value="lysine-specific demethylase 4C isoform X1"/>
    <property type="match status" value="1"/>
</dbReference>
<dbReference type="InterPro" id="IPR013083">
    <property type="entry name" value="Znf_RING/FYVE/PHD"/>
</dbReference>
<dbReference type="GO" id="GO:0051864">
    <property type="term" value="F:histone H3K36 demethylase activity"/>
    <property type="evidence" value="ECO:0007669"/>
    <property type="project" value="TreeGrafter"/>
</dbReference>
<dbReference type="SMART" id="SM00249">
    <property type="entry name" value="PHD"/>
    <property type="match status" value="1"/>
</dbReference>
<keyword evidence="15" id="KW-0539">Nucleus</keyword>
<evidence type="ECO:0000256" key="6">
    <source>
        <dbReference type="ARBA" id="ARBA00022737"/>
    </source>
</evidence>
<dbReference type="GO" id="GO:0010468">
    <property type="term" value="P:regulation of gene expression"/>
    <property type="evidence" value="ECO:0007669"/>
    <property type="project" value="TreeGrafter"/>
</dbReference>
<dbReference type="SMART" id="SM00545">
    <property type="entry name" value="JmjN"/>
    <property type="match status" value="1"/>
</dbReference>
<keyword evidence="14" id="KW-0804">Transcription</keyword>
<evidence type="ECO:0000256" key="16">
    <source>
        <dbReference type="ARBA" id="ARBA00049349"/>
    </source>
</evidence>
<evidence type="ECO:0000256" key="14">
    <source>
        <dbReference type="ARBA" id="ARBA00023163"/>
    </source>
</evidence>
<evidence type="ECO:0000259" key="18">
    <source>
        <dbReference type="PROSITE" id="PS51183"/>
    </source>
</evidence>
<sequence>MAGVGASATANPACKIMTFRPTMEEFKDFNQYLVYMESQGAQRAGLAKVIPPKGWKPRRNYDDIDDFVIQAPIQQMVAGQSGLFTQYNIQKKPLTVQEFRRLANSDMYCTPRYLNYEDLERKYWKNLTFVSPIYGADVSGTLYDEDIEEWNIGHLNSILDVIEEDCGVSIQGVNTPYLYFGMWKTSFSWHTEDMDLYSINYLHFGEPKSWYAIPPEHGKRLERLAIGFFPNSFKSCEAFLRHKMTLISPSVLKKYSIPFDKITQEAGEFMITFPYGYHAGFNHGFNCAESTNFASIRWIDYGKVATQCTCSKDMVKISMDPFVRRFQPDRYQAWTQGKDSCPLDHILATPSTTPELQSDPDPGHSSSQTSSKFYEGQVSTNTSCTAQPGPEPTSESDVTVDVTLDSERTTESPNQTLNCESVPETSAPSIPVTHSSRLNSTGAVVLFSEADSQQAKIETEEAVTDILAESSIDCGTSALYEEQSSIRLDSAQDSETSENRTNPEIQTTQFCEMPLLMPELTEERTIEECATKEEEPETEEWAKPLVHLWQHRKAHLQYEREYNTTAAKSAPHCAVCTLFMPYCQVTDGSCSQEASLRSPPLIPEICFAYQEGPCPLNTLLEEDGSSPLVACNSCSVRNNSNIHYFLHQHYLWTTYMFDCVCLCVIYQGCSLCNLRGGALKRTSDDRWAHVMCAVGLPEVKFTDVVKRAPIDISAIPVQRYKLKCIYCRNRIKRLSGACIQCSCGRCPTSFHVTCAHAAGVPMEPDDWPYVVFITCHRHQSRSSSAVQKSVFFFTPQSRDCSQLGPPEVGEAVQVKWPDGLFYGAKYLGSNTSYMYQVEFEDGSQILAKREDIYTLDEDLPKKVKGRLSMASSMRFQDAFFTTQGERKRRRTPNSRFQTDYIAHISPRTFARISETHSKAN</sequence>
<organism evidence="21 22">
    <name type="scientific">Sinocyclocheilus anshuiensis</name>
    <dbReference type="NCBI Taxonomy" id="1608454"/>
    <lineage>
        <taxon>Eukaryota</taxon>
        <taxon>Metazoa</taxon>
        <taxon>Chordata</taxon>
        <taxon>Craniata</taxon>
        <taxon>Vertebrata</taxon>
        <taxon>Euteleostomi</taxon>
        <taxon>Actinopterygii</taxon>
        <taxon>Neopterygii</taxon>
        <taxon>Teleostei</taxon>
        <taxon>Ostariophysi</taxon>
        <taxon>Cypriniformes</taxon>
        <taxon>Cyprinidae</taxon>
        <taxon>Cyprininae</taxon>
        <taxon>Sinocyclocheilus</taxon>
    </lineage>
</organism>
<dbReference type="InterPro" id="IPR002999">
    <property type="entry name" value="Tudor"/>
</dbReference>
<keyword evidence="22" id="KW-1185">Reference proteome</keyword>
<dbReference type="PROSITE" id="PS51805">
    <property type="entry name" value="EPHD"/>
    <property type="match status" value="1"/>
</dbReference>
<dbReference type="GO" id="GO:0000785">
    <property type="term" value="C:chromatin"/>
    <property type="evidence" value="ECO:0007669"/>
    <property type="project" value="TreeGrafter"/>
</dbReference>
<evidence type="ECO:0000256" key="17">
    <source>
        <dbReference type="SAM" id="MobiDB-lite"/>
    </source>
</evidence>
<dbReference type="GO" id="GO:0008270">
    <property type="term" value="F:zinc ion binding"/>
    <property type="evidence" value="ECO:0007669"/>
    <property type="project" value="UniProtKB-KW"/>
</dbReference>
<reference evidence="21" key="1">
    <citation type="submission" date="2025-08" db="UniProtKB">
        <authorList>
            <consortium name="Ensembl"/>
        </authorList>
    </citation>
    <scope>IDENTIFICATION</scope>
</reference>
<evidence type="ECO:0000313" key="21">
    <source>
        <dbReference type="Ensembl" id="ENSSANP00000004308.1"/>
    </source>
</evidence>
<dbReference type="EC" id="1.14.11.66" evidence="4"/>
<comment type="subcellular location">
    <subcellularLocation>
        <location evidence="2">Nucleus</location>
    </subcellularLocation>
</comment>
<protein>
    <recommendedName>
        <fullName evidence="4">[histone H3]-trimethyl-L-lysine(9) demethylase</fullName>
        <ecNumber evidence="4">1.14.11.66</ecNumber>
    </recommendedName>
</protein>
<dbReference type="AlphaFoldDB" id="A0A671KG53"/>
<dbReference type="InterPro" id="IPR001965">
    <property type="entry name" value="Znf_PHD"/>
</dbReference>
<keyword evidence="8" id="KW-0862">Zinc</keyword>
<proteinExistence type="inferred from homology"/>
<evidence type="ECO:0000256" key="1">
    <source>
        <dbReference type="ARBA" id="ARBA00001954"/>
    </source>
</evidence>
<keyword evidence="11" id="KW-0560">Oxidoreductase</keyword>
<reference evidence="21" key="2">
    <citation type="submission" date="2025-09" db="UniProtKB">
        <authorList>
            <consortium name="Ensembl"/>
        </authorList>
    </citation>
    <scope>IDENTIFICATION</scope>
</reference>
<evidence type="ECO:0000256" key="2">
    <source>
        <dbReference type="ARBA" id="ARBA00004123"/>
    </source>
</evidence>
<keyword evidence="5" id="KW-0479">Metal-binding</keyword>
<dbReference type="Gene3D" id="3.10.330.70">
    <property type="match status" value="1"/>
</dbReference>
<evidence type="ECO:0000256" key="4">
    <source>
        <dbReference type="ARBA" id="ARBA00012900"/>
    </source>
</evidence>
<keyword evidence="10" id="KW-0223">Dioxygenase</keyword>
<comment type="similarity">
    <text evidence="3">Belongs to the JHDM3 histone demethylase family.</text>
</comment>
<feature type="domain" description="PHD-type" evidence="20">
    <location>
        <begin position="666"/>
        <end position="779"/>
    </location>
</feature>
<evidence type="ECO:0000313" key="22">
    <source>
        <dbReference type="Proteomes" id="UP000472260"/>
    </source>
</evidence>
<dbReference type="InterPro" id="IPR003347">
    <property type="entry name" value="JmjC_dom"/>
</dbReference>
<evidence type="ECO:0000256" key="10">
    <source>
        <dbReference type="ARBA" id="ARBA00022964"/>
    </source>
</evidence>
<feature type="domain" description="JmjN" evidence="18">
    <location>
        <begin position="16"/>
        <end position="58"/>
    </location>
</feature>
<dbReference type="InterPro" id="IPR003349">
    <property type="entry name" value="JmjN"/>
</dbReference>
<evidence type="ECO:0000256" key="11">
    <source>
        <dbReference type="ARBA" id="ARBA00023002"/>
    </source>
</evidence>
<comment type="cofactor">
    <cofactor evidence="1">
        <name>Fe(2+)</name>
        <dbReference type="ChEBI" id="CHEBI:29033"/>
    </cofactor>
</comment>
<dbReference type="GO" id="GO:0140684">
    <property type="term" value="F:histone H3K9me2/H3K9me3 demethylase activity"/>
    <property type="evidence" value="ECO:0007669"/>
    <property type="project" value="UniProtKB-EC"/>
</dbReference>
<dbReference type="InterPro" id="IPR034732">
    <property type="entry name" value="EPHD"/>
</dbReference>
<dbReference type="Pfam" id="PF02373">
    <property type="entry name" value="JmjC"/>
    <property type="match status" value="1"/>
</dbReference>
<gene>
    <name evidence="21" type="primary">kdm4c</name>
</gene>
<dbReference type="Pfam" id="PF13832">
    <property type="entry name" value="zf-HC5HC2H_2"/>
    <property type="match status" value="1"/>
</dbReference>
<dbReference type="PROSITE" id="PS51183">
    <property type="entry name" value="JMJN"/>
    <property type="match status" value="1"/>
</dbReference>
<dbReference type="InterPro" id="IPR040477">
    <property type="entry name" value="KDM4-like_Tudor"/>
</dbReference>
<dbReference type="Ensembl" id="ENSSANT00000004625.1">
    <property type="protein sequence ID" value="ENSSANP00000004308.1"/>
    <property type="gene ID" value="ENSSANG00000002267.1"/>
</dbReference>
<dbReference type="SUPFAM" id="SSF63748">
    <property type="entry name" value="Tudor/PWWP/MBT"/>
    <property type="match status" value="1"/>
</dbReference>
<feature type="domain" description="JmjC" evidence="19">
    <location>
        <begin position="144"/>
        <end position="310"/>
    </location>
</feature>
<feature type="compositionally biased region" description="Polar residues" evidence="17">
    <location>
        <begin position="364"/>
        <end position="386"/>
    </location>
</feature>
<dbReference type="SMART" id="SM00558">
    <property type="entry name" value="JmjC"/>
    <property type="match status" value="1"/>
</dbReference>
<dbReference type="PROSITE" id="PS51184">
    <property type="entry name" value="JMJC"/>
    <property type="match status" value="1"/>
</dbReference>
<evidence type="ECO:0000256" key="15">
    <source>
        <dbReference type="ARBA" id="ARBA00023242"/>
    </source>
</evidence>